<dbReference type="PROSITE" id="PS00059">
    <property type="entry name" value="ADH_ZINC"/>
    <property type="match status" value="1"/>
</dbReference>
<dbReference type="AlphaFoldDB" id="A0A6L3AX28"/>
<comment type="cofactor">
    <cofactor evidence="1">
        <name>Zn(2+)</name>
        <dbReference type="ChEBI" id="CHEBI:29105"/>
    </cofactor>
</comment>
<dbReference type="CDD" id="cd08298">
    <property type="entry name" value="CAD2"/>
    <property type="match status" value="1"/>
</dbReference>
<dbReference type="Gene3D" id="3.40.50.720">
    <property type="entry name" value="NAD(P)-binding Rossmann-like Domain"/>
    <property type="match status" value="1"/>
</dbReference>
<dbReference type="SUPFAM" id="SSF50129">
    <property type="entry name" value="GroES-like"/>
    <property type="match status" value="1"/>
</dbReference>
<keyword evidence="6 8" id="KW-0560">Oxidoreductase</keyword>
<dbReference type="InterPro" id="IPR011032">
    <property type="entry name" value="GroES-like_sf"/>
</dbReference>
<dbReference type="EMBL" id="QOKV01000013">
    <property type="protein sequence ID" value="KAA0683245.1"/>
    <property type="molecule type" value="Genomic_DNA"/>
</dbReference>
<evidence type="ECO:0000256" key="5">
    <source>
        <dbReference type="ARBA" id="ARBA00022833"/>
    </source>
</evidence>
<protein>
    <recommendedName>
        <fullName evidence="3">alcohol dehydrogenase</fullName>
        <ecNumber evidence="3">1.1.1.1</ecNumber>
    </recommendedName>
</protein>
<dbReference type="InterPro" id="IPR036291">
    <property type="entry name" value="NAD(P)-bd_dom_sf"/>
</dbReference>
<evidence type="ECO:0000313" key="8">
    <source>
        <dbReference type="EMBL" id="KAA0683245.1"/>
    </source>
</evidence>
<dbReference type="InterPro" id="IPR002328">
    <property type="entry name" value="ADH_Zn_CS"/>
</dbReference>
<dbReference type="EC" id="1.1.1.1" evidence="3"/>
<dbReference type="Proteomes" id="UP000476837">
    <property type="component" value="Unassembled WGS sequence"/>
</dbReference>
<dbReference type="InterPro" id="IPR014187">
    <property type="entry name" value="ADH_Zn_typ-2"/>
</dbReference>
<dbReference type="Gene3D" id="3.90.180.10">
    <property type="entry name" value="Medium-chain alcohol dehydrogenases, catalytic domain"/>
    <property type="match status" value="1"/>
</dbReference>
<sequence length="327" mass="34900">MRAMILPQPRASLIPALLPDPEPGPGQILIAVHACAVCRTDLHVMDGELPHPKLPLIPGHEIIGSVLETGPGVERFHLGDRVGIAWLGWSCGECVYCRSGRENLCDRARYTGYQIDGGYAEMAVADARYAFPVGPSYTDIEAAPLMCAGLIGYRALRAVGEVERLGLYGFGAAAHIVIQIARHWDQRVFAFTRTGDEAAQALARDLGAAWAGGSEEPPPEPLDAAILFAPVGALVPTALRAVVKGGTVVCAGIHMSDIPSFPYDILWGERVIRSVANLTRRDGEEFLALAPRIPVRTRTTPFPLAQANEAVEALRCGTVTGAAVLTV</sequence>
<dbReference type="PANTHER" id="PTHR42940:SF8">
    <property type="entry name" value="VACUOLAR PROTEIN SORTING-ASSOCIATED PROTEIN 11"/>
    <property type="match status" value="1"/>
</dbReference>
<dbReference type="InterPro" id="IPR020843">
    <property type="entry name" value="ER"/>
</dbReference>
<evidence type="ECO:0000259" key="7">
    <source>
        <dbReference type="SMART" id="SM00829"/>
    </source>
</evidence>
<dbReference type="GO" id="GO:0004022">
    <property type="term" value="F:alcohol dehydrogenase (NAD+) activity"/>
    <property type="evidence" value="ECO:0007669"/>
    <property type="project" value="UniProtKB-EC"/>
</dbReference>
<evidence type="ECO:0000256" key="6">
    <source>
        <dbReference type="ARBA" id="ARBA00023002"/>
    </source>
</evidence>
<dbReference type="GO" id="GO:0005737">
    <property type="term" value="C:cytoplasm"/>
    <property type="evidence" value="ECO:0007669"/>
    <property type="project" value="TreeGrafter"/>
</dbReference>
<reference evidence="8 9" key="1">
    <citation type="submission" date="2018-07" db="EMBL/GenBank/DDBJ databases">
        <title>Genome sequence of Roseomonas fauriae ATCC 49958.</title>
        <authorList>
            <person name="Sant'Anna F.H."/>
            <person name="Baldani J.I."/>
            <person name="Zilli J.E."/>
            <person name="Reis V.M."/>
            <person name="Hartmann A."/>
            <person name="Cruz L."/>
            <person name="de Souza E.M."/>
            <person name="de Oliveira Pedrosa F."/>
            <person name="Passaglia L.M.P."/>
        </authorList>
    </citation>
    <scope>NUCLEOTIDE SEQUENCE [LARGE SCALE GENOMIC DNA]</scope>
    <source>
        <strain evidence="8 9">ATCC 49958</strain>
    </source>
</reference>
<evidence type="ECO:0000313" key="9">
    <source>
        <dbReference type="Proteomes" id="UP000476837"/>
    </source>
</evidence>
<comment type="caution">
    <text evidence="8">The sequence shown here is derived from an EMBL/GenBank/DDBJ whole genome shotgun (WGS) entry which is preliminary data.</text>
</comment>
<evidence type="ECO:0000256" key="4">
    <source>
        <dbReference type="ARBA" id="ARBA00022723"/>
    </source>
</evidence>
<dbReference type="Pfam" id="PF08240">
    <property type="entry name" value="ADH_N"/>
    <property type="match status" value="1"/>
</dbReference>
<gene>
    <name evidence="8" type="ORF">DS837_19795</name>
</gene>
<keyword evidence="5" id="KW-0862">Zinc</keyword>
<organism evidence="8 9">
    <name type="scientific">Azospirillum brasilense</name>
    <dbReference type="NCBI Taxonomy" id="192"/>
    <lineage>
        <taxon>Bacteria</taxon>
        <taxon>Pseudomonadati</taxon>
        <taxon>Pseudomonadota</taxon>
        <taxon>Alphaproteobacteria</taxon>
        <taxon>Rhodospirillales</taxon>
        <taxon>Azospirillaceae</taxon>
        <taxon>Azospirillum</taxon>
    </lineage>
</organism>
<feature type="domain" description="Enoyl reductase (ER)" evidence="7">
    <location>
        <begin position="10"/>
        <end position="325"/>
    </location>
</feature>
<dbReference type="SUPFAM" id="SSF51735">
    <property type="entry name" value="NAD(P)-binding Rossmann-fold domains"/>
    <property type="match status" value="1"/>
</dbReference>
<dbReference type="PANTHER" id="PTHR42940">
    <property type="entry name" value="ALCOHOL DEHYDROGENASE 1-RELATED"/>
    <property type="match status" value="1"/>
</dbReference>
<dbReference type="RefSeq" id="WP_149166353.1">
    <property type="nucleotide sequence ID" value="NZ_QOKV01000013.1"/>
</dbReference>
<comment type="similarity">
    <text evidence="2">Belongs to the zinc-containing alcohol dehydrogenase family.</text>
</comment>
<dbReference type="GO" id="GO:0008270">
    <property type="term" value="F:zinc ion binding"/>
    <property type="evidence" value="ECO:0007669"/>
    <property type="project" value="InterPro"/>
</dbReference>
<name>A0A6L3AX28_AZOBR</name>
<proteinExistence type="inferred from homology"/>
<evidence type="ECO:0000256" key="3">
    <source>
        <dbReference type="ARBA" id="ARBA00013190"/>
    </source>
</evidence>
<accession>A0A6L3AX28</accession>
<keyword evidence="4" id="KW-0479">Metal-binding</keyword>
<evidence type="ECO:0000256" key="1">
    <source>
        <dbReference type="ARBA" id="ARBA00001947"/>
    </source>
</evidence>
<dbReference type="NCBIfam" id="TIGR02822">
    <property type="entry name" value="adh_fam_2"/>
    <property type="match status" value="1"/>
</dbReference>
<dbReference type="SMART" id="SM00829">
    <property type="entry name" value="PKS_ER"/>
    <property type="match status" value="1"/>
</dbReference>
<dbReference type="InterPro" id="IPR013154">
    <property type="entry name" value="ADH-like_N"/>
</dbReference>
<evidence type="ECO:0000256" key="2">
    <source>
        <dbReference type="ARBA" id="ARBA00008072"/>
    </source>
</evidence>